<sequence length="131" mass="13992">MTDYPLTIAALLLALAVYVWAILSTGRARVRYKVEAPSCSGDPAFERAFRAQQNTVEQLVLFVPLLALAAMLWGDLPAALFGLVWSLGRILYVATYSADAKKRGPGFLLSAGLSVLVLAGLIVTLALRIAG</sequence>
<reference evidence="7" key="1">
    <citation type="journal article" date="2019" name="Int. J. Syst. Evol. Microbiol.">
        <title>The Global Catalogue of Microorganisms (GCM) 10K type strain sequencing project: providing services to taxonomists for standard genome sequencing and annotation.</title>
        <authorList>
            <consortium name="The Broad Institute Genomics Platform"/>
            <consortium name="The Broad Institute Genome Sequencing Center for Infectious Disease"/>
            <person name="Wu L."/>
            <person name="Ma J."/>
        </authorList>
    </citation>
    <scope>NUCLEOTIDE SEQUENCE [LARGE SCALE GENOMIC DNA]</scope>
    <source>
        <strain evidence="7">JCM 17563</strain>
    </source>
</reference>
<dbReference type="Proteomes" id="UP001500235">
    <property type="component" value="Unassembled WGS sequence"/>
</dbReference>
<keyword evidence="3 5" id="KW-1133">Transmembrane helix</keyword>
<dbReference type="EMBL" id="BAABBQ010000001">
    <property type="protein sequence ID" value="GAA4016225.1"/>
    <property type="molecule type" value="Genomic_DNA"/>
</dbReference>
<dbReference type="PANTHER" id="PTHR10250:SF15">
    <property type="entry name" value="MICROSOMAL GLUTATHIONE S-TRANSFERASE-RELATED"/>
    <property type="match status" value="1"/>
</dbReference>
<dbReference type="Gene3D" id="1.20.120.550">
    <property type="entry name" value="Membrane associated eicosanoid/glutathione metabolism-like domain"/>
    <property type="match status" value="1"/>
</dbReference>
<keyword evidence="4 5" id="KW-0472">Membrane</keyword>
<feature type="transmembrane region" description="Helical" evidence="5">
    <location>
        <begin position="107"/>
        <end position="127"/>
    </location>
</feature>
<dbReference type="PANTHER" id="PTHR10250">
    <property type="entry name" value="MICROSOMAL GLUTATHIONE S-TRANSFERASE"/>
    <property type="match status" value="1"/>
</dbReference>
<comment type="subcellular location">
    <subcellularLocation>
        <location evidence="1">Membrane</location>
        <topology evidence="1">Multi-pass membrane protein</topology>
    </subcellularLocation>
</comment>
<evidence type="ECO:0000313" key="7">
    <source>
        <dbReference type="Proteomes" id="UP001500235"/>
    </source>
</evidence>
<feature type="transmembrane region" description="Helical" evidence="5">
    <location>
        <begin position="59"/>
        <end position="87"/>
    </location>
</feature>
<dbReference type="SUPFAM" id="SSF161084">
    <property type="entry name" value="MAPEG domain-like"/>
    <property type="match status" value="1"/>
</dbReference>
<evidence type="ECO:0000256" key="2">
    <source>
        <dbReference type="ARBA" id="ARBA00022692"/>
    </source>
</evidence>
<feature type="transmembrane region" description="Helical" evidence="5">
    <location>
        <begin position="6"/>
        <end position="23"/>
    </location>
</feature>
<dbReference type="InterPro" id="IPR050997">
    <property type="entry name" value="MAPEG"/>
</dbReference>
<accession>A0ABP7SU70</accession>
<gene>
    <name evidence="6" type="ORF">GCM10022280_13980</name>
</gene>
<dbReference type="InterPro" id="IPR023352">
    <property type="entry name" value="MAPEG-like_dom_sf"/>
</dbReference>
<comment type="caution">
    <text evidence="6">The sequence shown here is derived from an EMBL/GenBank/DDBJ whole genome shotgun (WGS) entry which is preliminary data.</text>
</comment>
<keyword evidence="7" id="KW-1185">Reference proteome</keyword>
<dbReference type="RefSeq" id="WP_344706671.1">
    <property type="nucleotide sequence ID" value="NZ_BAABBQ010000001.1"/>
</dbReference>
<evidence type="ECO:0000256" key="4">
    <source>
        <dbReference type="ARBA" id="ARBA00023136"/>
    </source>
</evidence>
<evidence type="ECO:0000256" key="3">
    <source>
        <dbReference type="ARBA" id="ARBA00022989"/>
    </source>
</evidence>
<keyword evidence="2 5" id="KW-0812">Transmembrane</keyword>
<name>A0ABP7SU70_9SPHN</name>
<evidence type="ECO:0000256" key="1">
    <source>
        <dbReference type="ARBA" id="ARBA00004141"/>
    </source>
</evidence>
<evidence type="ECO:0000256" key="5">
    <source>
        <dbReference type="SAM" id="Phobius"/>
    </source>
</evidence>
<dbReference type="InterPro" id="IPR001129">
    <property type="entry name" value="Membr-assoc_MAPEG"/>
</dbReference>
<dbReference type="Pfam" id="PF01124">
    <property type="entry name" value="MAPEG"/>
    <property type="match status" value="1"/>
</dbReference>
<protein>
    <submittedName>
        <fullName evidence="6">MAPEG family protein</fullName>
    </submittedName>
</protein>
<evidence type="ECO:0000313" key="6">
    <source>
        <dbReference type="EMBL" id="GAA4016225.1"/>
    </source>
</evidence>
<proteinExistence type="predicted"/>
<organism evidence="6 7">
    <name type="scientific">Sphingomonas swuensis</name>
    <dbReference type="NCBI Taxonomy" id="977800"/>
    <lineage>
        <taxon>Bacteria</taxon>
        <taxon>Pseudomonadati</taxon>
        <taxon>Pseudomonadota</taxon>
        <taxon>Alphaproteobacteria</taxon>
        <taxon>Sphingomonadales</taxon>
        <taxon>Sphingomonadaceae</taxon>
        <taxon>Sphingomonas</taxon>
    </lineage>
</organism>